<dbReference type="SUPFAM" id="SSF54637">
    <property type="entry name" value="Thioesterase/thiol ester dehydrase-isomerase"/>
    <property type="match status" value="1"/>
</dbReference>
<reference evidence="2" key="1">
    <citation type="submission" date="2023-03" db="EMBL/GenBank/DDBJ databases">
        <title>Massive genome expansion in bonnet fungi (Mycena s.s.) driven by repeated elements and novel gene families across ecological guilds.</title>
        <authorList>
            <consortium name="Lawrence Berkeley National Laboratory"/>
            <person name="Harder C.B."/>
            <person name="Miyauchi S."/>
            <person name="Viragh M."/>
            <person name="Kuo A."/>
            <person name="Thoen E."/>
            <person name="Andreopoulos B."/>
            <person name="Lu D."/>
            <person name="Skrede I."/>
            <person name="Drula E."/>
            <person name="Henrissat B."/>
            <person name="Morin E."/>
            <person name="Kohler A."/>
            <person name="Barry K."/>
            <person name="LaButti K."/>
            <person name="Morin E."/>
            <person name="Salamov A."/>
            <person name="Lipzen A."/>
            <person name="Mereny Z."/>
            <person name="Hegedus B."/>
            <person name="Baldrian P."/>
            <person name="Stursova M."/>
            <person name="Weitz H."/>
            <person name="Taylor A."/>
            <person name="Grigoriev I.V."/>
            <person name="Nagy L.G."/>
            <person name="Martin F."/>
            <person name="Kauserud H."/>
        </authorList>
    </citation>
    <scope>NUCLEOTIDE SEQUENCE</scope>
    <source>
        <strain evidence="2">CBHHK067</strain>
    </source>
</reference>
<dbReference type="CDD" id="cd03440">
    <property type="entry name" value="hot_dog"/>
    <property type="match status" value="1"/>
</dbReference>
<evidence type="ECO:0000313" key="3">
    <source>
        <dbReference type="Proteomes" id="UP001221757"/>
    </source>
</evidence>
<feature type="domain" description="Thioesterase" evidence="1">
    <location>
        <begin position="97"/>
        <end position="170"/>
    </location>
</feature>
<sequence>MDSTNAAATAILRTPVPDAVLDTIAGTADRGVKARAVQWLDIYHAPPRCFAGRAARRTAVTDVSLASALGGAGAGEDALTLVCEVDITEDSLSAADTLANAVLVAVIDECVSAAVSAHDFAWGGPGMSGVSLSLNTVFHHPVELGVRLRLINTTLAVTPGTTSCRSEVWDLAHARLVATAVFVGMAPRALTSSVPRRAKL</sequence>
<dbReference type="Gene3D" id="3.10.129.10">
    <property type="entry name" value="Hotdog Thioesterase"/>
    <property type="match status" value="1"/>
</dbReference>
<organism evidence="2 3">
    <name type="scientific">Mycena rosella</name>
    <name type="common">Pink bonnet</name>
    <name type="synonym">Agaricus rosellus</name>
    <dbReference type="NCBI Taxonomy" id="1033263"/>
    <lineage>
        <taxon>Eukaryota</taxon>
        <taxon>Fungi</taxon>
        <taxon>Dikarya</taxon>
        <taxon>Basidiomycota</taxon>
        <taxon>Agaricomycotina</taxon>
        <taxon>Agaricomycetes</taxon>
        <taxon>Agaricomycetidae</taxon>
        <taxon>Agaricales</taxon>
        <taxon>Marasmiineae</taxon>
        <taxon>Mycenaceae</taxon>
        <taxon>Mycena</taxon>
    </lineage>
</organism>
<protein>
    <recommendedName>
        <fullName evidence="1">Thioesterase domain-containing protein</fullName>
    </recommendedName>
</protein>
<keyword evidence="3" id="KW-1185">Reference proteome</keyword>
<evidence type="ECO:0000259" key="1">
    <source>
        <dbReference type="Pfam" id="PF03061"/>
    </source>
</evidence>
<dbReference type="EMBL" id="JARKIE010000347">
    <property type="protein sequence ID" value="KAJ7652559.1"/>
    <property type="molecule type" value="Genomic_DNA"/>
</dbReference>
<comment type="caution">
    <text evidence="2">The sequence shown here is derived from an EMBL/GenBank/DDBJ whole genome shotgun (WGS) entry which is preliminary data.</text>
</comment>
<dbReference type="InterPro" id="IPR006683">
    <property type="entry name" value="Thioestr_dom"/>
</dbReference>
<name>A0AAD7G3E6_MYCRO</name>
<proteinExistence type="predicted"/>
<dbReference type="AlphaFoldDB" id="A0AAD7G3E6"/>
<accession>A0AAD7G3E6</accession>
<dbReference type="Proteomes" id="UP001221757">
    <property type="component" value="Unassembled WGS sequence"/>
</dbReference>
<dbReference type="InterPro" id="IPR029069">
    <property type="entry name" value="HotDog_dom_sf"/>
</dbReference>
<dbReference type="Pfam" id="PF03061">
    <property type="entry name" value="4HBT"/>
    <property type="match status" value="1"/>
</dbReference>
<evidence type="ECO:0000313" key="2">
    <source>
        <dbReference type="EMBL" id="KAJ7652559.1"/>
    </source>
</evidence>
<gene>
    <name evidence="2" type="ORF">B0H17DRAFT_405589</name>
</gene>